<name>A0A836C368_9CHLO</name>
<evidence type="ECO:0000256" key="1">
    <source>
        <dbReference type="ARBA" id="ARBA00001637"/>
    </source>
</evidence>
<feature type="compositionally biased region" description="Gly residues" evidence="6">
    <location>
        <begin position="126"/>
        <end position="137"/>
    </location>
</feature>
<evidence type="ECO:0000256" key="4">
    <source>
        <dbReference type="ARBA" id="ARBA00023150"/>
    </source>
</evidence>
<dbReference type="GO" id="GO:0061799">
    <property type="term" value="F:cyclic pyranopterin monophosphate synthase activity"/>
    <property type="evidence" value="ECO:0007669"/>
    <property type="project" value="UniProtKB-EC"/>
</dbReference>
<dbReference type="Gene3D" id="3.30.70.640">
    <property type="entry name" value="Molybdopterin cofactor biosynthesis C (MoaC) domain"/>
    <property type="match status" value="1"/>
</dbReference>
<dbReference type="EC" id="4.6.1.17" evidence="3"/>
<organism evidence="8 9">
    <name type="scientific">Edaphochlamys debaryana</name>
    <dbReference type="NCBI Taxonomy" id="47281"/>
    <lineage>
        <taxon>Eukaryota</taxon>
        <taxon>Viridiplantae</taxon>
        <taxon>Chlorophyta</taxon>
        <taxon>core chlorophytes</taxon>
        <taxon>Chlorophyceae</taxon>
        <taxon>CS clade</taxon>
        <taxon>Chlamydomonadales</taxon>
        <taxon>Chlamydomonadales incertae sedis</taxon>
        <taxon>Edaphochlamys</taxon>
    </lineage>
</organism>
<proteinExistence type="predicted"/>
<feature type="region of interest" description="Disordered" evidence="6">
    <location>
        <begin position="50"/>
        <end position="81"/>
    </location>
</feature>
<evidence type="ECO:0000256" key="6">
    <source>
        <dbReference type="SAM" id="MobiDB-lite"/>
    </source>
</evidence>
<dbReference type="Proteomes" id="UP000612055">
    <property type="component" value="Unassembled WGS sequence"/>
</dbReference>
<feature type="domain" description="Molybdopterin cofactor biosynthesis C (MoaC)" evidence="7">
    <location>
        <begin position="173"/>
        <end position="318"/>
    </location>
</feature>
<evidence type="ECO:0000259" key="7">
    <source>
        <dbReference type="Pfam" id="PF01967"/>
    </source>
</evidence>
<dbReference type="InterPro" id="IPR050105">
    <property type="entry name" value="MoCo_biosynth_MoaA/MoaC"/>
</dbReference>
<dbReference type="CDD" id="cd01420">
    <property type="entry name" value="MoaC_PE"/>
    <property type="match status" value="1"/>
</dbReference>
<sequence>MLALARALLSVHGQPLHAAKALAGPLVALRHSSTISDVAEANRELQEFFGVPPGAPASARGRSPTASPSRTRVFPAEDPGLMGSLADAASASFSAPFASPTHPPSPACSSTPDSTSGAPRTAPWGWAGGHAGAGGPGPSVEAEAGTAGADAGGEAGGGEPRLTHIDASGSASMVDVSQKEVTTREAQASCSVSLGAAYPLVAANAAGAGPGPGAGGRGKGDVLGVAQLAGICAAKATASLIPLCHNIFISKVDVQLSLDPASRSVHVRALARTDGKTGVEMEALTAASVAALTVYDMCKAAAKDMVISRLQLDYKSGGRSGTYLRAGLRRADLLPSARPPL</sequence>
<accession>A0A836C368</accession>
<dbReference type="GO" id="GO:0061798">
    <property type="term" value="F:GTP 3',8'-cyclase activity"/>
    <property type="evidence" value="ECO:0007669"/>
    <property type="project" value="TreeGrafter"/>
</dbReference>
<feature type="compositionally biased region" description="Polar residues" evidence="6">
    <location>
        <begin position="108"/>
        <end position="118"/>
    </location>
</feature>
<dbReference type="InterPro" id="IPR023045">
    <property type="entry name" value="MoaC"/>
</dbReference>
<dbReference type="OrthoDB" id="429626at2759"/>
<comment type="catalytic activity">
    <reaction evidence="1">
        <text>(8S)-3',8-cyclo-7,8-dihydroguanosine 5'-triphosphate = cyclic pyranopterin phosphate + diphosphate</text>
        <dbReference type="Rhea" id="RHEA:49580"/>
        <dbReference type="ChEBI" id="CHEBI:33019"/>
        <dbReference type="ChEBI" id="CHEBI:59648"/>
        <dbReference type="ChEBI" id="CHEBI:131766"/>
        <dbReference type="EC" id="4.6.1.17"/>
    </reaction>
</comment>
<dbReference type="GO" id="GO:0006777">
    <property type="term" value="P:Mo-molybdopterin cofactor biosynthetic process"/>
    <property type="evidence" value="ECO:0007669"/>
    <property type="project" value="UniProtKB-KW"/>
</dbReference>
<reference evidence="8" key="1">
    <citation type="journal article" date="2020" name="bioRxiv">
        <title>Comparative genomics of Chlamydomonas.</title>
        <authorList>
            <person name="Craig R.J."/>
            <person name="Hasan A.R."/>
            <person name="Ness R.W."/>
            <person name="Keightley P.D."/>
        </authorList>
    </citation>
    <scope>NUCLEOTIDE SEQUENCE</scope>
    <source>
        <strain evidence="8">CCAP 11/70</strain>
    </source>
</reference>
<keyword evidence="4" id="KW-0501">Molybdenum cofactor biosynthesis</keyword>
<evidence type="ECO:0000256" key="2">
    <source>
        <dbReference type="ARBA" id="ARBA00005046"/>
    </source>
</evidence>
<dbReference type="InterPro" id="IPR036522">
    <property type="entry name" value="MoaC_sf"/>
</dbReference>
<dbReference type="PANTHER" id="PTHR22960">
    <property type="entry name" value="MOLYBDOPTERIN COFACTOR SYNTHESIS PROTEIN A"/>
    <property type="match status" value="1"/>
</dbReference>
<protein>
    <recommendedName>
        <fullName evidence="3">cyclic pyranopterin monophosphate synthase</fullName>
        <ecNumber evidence="3">4.6.1.17</ecNumber>
    </recommendedName>
</protein>
<feature type="compositionally biased region" description="Gly residues" evidence="6">
    <location>
        <begin position="150"/>
        <end position="159"/>
    </location>
</feature>
<dbReference type="Pfam" id="PF01967">
    <property type="entry name" value="MoaC"/>
    <property type="match status" value="1"/>
</dbReference>
<dbReference type="InterPro" id="IPR047594">
    <property type="entry name" value="MoaC_bact/euk"/>
</dbReference>
<evidence type="ECO:0000256" key="5">
    <source>
        <dbReference type="ARBA" id="ARBA00023239"/>
    </source>
</evidence>
<comment type="pathway">
    <text evidence="2">Cofactor biosynthesis; molybdopterin biosynthesis.</text>
</comment>
<keyword evidence="5" id="KW-0456">Lyase</keyword>
<evidence type="ECO:0000313" key="8">
    <source>
        <dbReference type="EMBL" id="KAG2497488.1"/>
    </source>
</evidence>
<keyword evidence="9" id="KW-1185">Reference proteome</keyword>
<dbReference type="NCBIfam" id="TIGR00581">
    <property type="entry name" value="moaC"/>
    <property type="match status" value="1"/>
</dbReference>
<dbReference type="NCBIfam" id="NF006870">
    <property type="entry name" value="PRK09364.1"/>
    <property type="match status" value="1"/>
</dbReference>
<comment type="caution">
    <text evidence="8">The sequence shown here is derived from an EMBL/GenBank/DDBJ whole genome shotgun (WGS) entry which is preliminary data.</text>
</comment>
<dbReference type="EMBL" id="JAEHOE010000014">
    <property type="protein sequence ID" value="KAG2497488.1"/>
    <property type="molecule type" value="Genomic_DNA"/>
</dbReference>
<evidence type="ECO:0000313" key="9">
    <source>
        <dbReference type="Proteomes" id="UP000612055"/>
    </source>
</evidence>
<feature type="region of interest" description="Disordered" evidence="6">
    <location>
        <begin position="95"/>
        <end position="180"/>
    </location>
</feature>
<evidence type="ECO:0000256" key="3">
    <source>
        <dbReference type="ARBA" id="ARBA00012575"/>
    </source>
</evidence>
<dbReference type="SUPFAM" id="SSF55040">
    <property type="entry name" value="Molybdenum cofactor biosynthesis protein C, MoaC"/>
    <property type="match status" value="1"/>
</dbReference>
<gene>
    <name evidence="8" type="ORF">HYH03_004641</name>
</gene>
<dbReference type="InterPro" id="IPR002820">
    <property type="entry name" value="Mopterin_CF_biosynth-C_dom"/>
</dbReference>
<dbReference type="PANTHER" id="PTHR22960:SF0">
    <property type="entry name" value="MOLYBDENUM COFACTOR BIOSYNTHESIS PROTEIN 1"/>
    <property type="match status" value="1"/>
</dbReference>
<dbReference type="AlphaFoldDB" id="A0A836C368"/>
<dbReference type="UniPathway" id="UPA00344"/>